<sequence length="101" mass="11299">MLICNKCGNSWEFDIKIISVRMVRATMDDFGNVGGVEVLQQDVHEEFTENVVYLCGVCGCGDISGDLPQTRAFRRELIPDLESQAEVTPFFPSEGFYVSIN</sequence>
<evidence type="ECO:0000313" key="1">
    <source>
        <dbReference type="EMBL" id="PKK90584.1"/>
    </source>
</evidence>
<name>A0A2N1PQI0_9BACT</name>
<protein>
    <submittedName>
        <fullName evidence="1">Uncharacterized protein</fullName>
    </submittedName>
</protein>
<dbReference type="EMBL" id="PGXC01000005">
    <property type="protein sequence ID" value="PKK90584.1"/>
    <property type="molecule type" value="Genomic_DNA"/>
</dbReference>
<evidence type="ECO:0000313" key="2">
    <source>
        <dbReference type="Proteomes" id="UP000233256"/>
    </source>
</evidence>
<proteinExistence type="predicted"/>
<organism evidence="1 2">
    <name type="scientific">Candidatus Wallbacteria bacterium HGW-Wallbacteria-1</name>
    <dbReference type="NCBI Taxonomy" id="2013854"/>
    <lineage>
        <taxon>Bacteria</taxon>
        <taxon>Candidatus Walliibacteriota</taxon>
    </lineage>
</organism>
<dbReference type="AlphaFoldDB" id="A0A2N1PQI0"/>
<accession>A0A2N1PQI0</accession>
<dbReference type="Proteomes" id="UP000233256">
    <property type="component" value="Unassembled WGS sequence"/>
</dbReference>
<comment type="caution">
    <text evidence="1">The sequence shown here is derived from an EMBL/GenBank/DDBJ whole genome shotgun (WGS) entry which is preliminary data.</text>
</comment>
<gene>
    <name evidence="1" type="ORF">CVV64_09510</name>
</gene>
<reference evidence="1 2" key="1">
    <citation type="journal article" date="2017" name="ISME J.">
        <title>Potential for microbial H2 and metal transformations associated with novel bacteria and archaea in deep terrestrial subsurface sediments.</title>
        <authorList>
            <person name="Hernsdorf A.W."/>
            <person name="Amano Y."/>
            <person name="Miyakawa K."/>
            <person name="Ise K."/>
            <person name="Suzuki Y."/>
            <person name="Anantharaman K."/>
            <person name="Probst A."/>
            <person name="Burstein D."/>
            <person name="Thomas B.C."/>
            <person name="Banfield J.F."/>
        </authorList>
    </citation>
    <scope>NUCLEOTIDE SEQUENCE [LARGE SCALE GENOMIC DNA]</scope>
    <source>
        <strain evidence="1">HGW-Wallbacteria-1</strain>
    </source>
</reference>